<dbReference type="PANTHER" id="PTHR42720:SF1">
    <property type="entry name" value="GLYCEROL 3-PHOSPHATE OXIDASE"/>
    <property type="match status" value="1"/>
</dbReference>
<dbReference type="PANTHER" id="PTHR42720">
    <property type="entry name" value="GLYCEROL-3-PHOSPHATE DEHYDROGENASE"/>
    <property type="match status" value="1"/>
</dbReference>
<dbReference type="EMBL" id="NMQW01000014">
    <property type="protein sequence ID" value="OXM86533.1"/>
    <property type="molecule type" value="Genomic_DNA"/>
</dbReference>
<feature type="domain" description="FAD dependent oxidoreductase" evidence="1">
    <location>
        <begin position="8"/>
        <end position="258"/>
    </location>
</feature>
<reference evidence="2 3" key="1">
    <citation type="submission" date="2017-07" db="EMBL/GenBank/DDBJ databases">
        <title>Genome sequencing and assembly of Paenibacillus rigui.</title>
        <authorList>
            <person name="Mayilraj S."/>
        </authorList>
    </citation>
    <scope>NUCLEOTIDE SEQUENCE [LARGE SCALE GENOMIC DNA]</scope>
    <source>
        <strain evidence="2 3">JCM 16352</strain>
    </source>
</reference>
<dbReference type="RefSeq" id="WP_094014749.1">
    <property type="nucleotide sequence ID" value="NZ_NMQW01000014.1"/>
</dbReference>
<dbReference type="OrthoDB" id="9801699at2"/>
<gene>
    <name evidence="2" type="ORF">CF651_10200</name>
</gene>
<evidence type="ECO:0000313" key="2">
    <source>
        <dbReference type="EMBL" id="OXM86533.1"/>
    </source>
</evidence>
<dbReference type="Proteomes" id="UP000215509">
    <property type="component" value="Unassembled WGS sequence"/>
</dbReference>
<organism evidence="2 3">
    <name type="scientific">Paenibacillus rigui</name>
    <dbReference type="NCBI Taxonomy" id="554312"/>
    <lineage>
        <taxon>Bacteria</taxon>
        <taxon>Bacillati</taxon>
        <taxon>Bacillota</taxon>
        <taxon>Bacilli</taxon>
        <taxon>Bacillales</taxon>
        <taxon>Paenibacillaceae</taxon>
        <taxon>Paenibacillus</taxon>
    </lineage>
</organism>
<evidence type="ECO:0000259" key="1">
    <source>
        <dbReference type="Pfam" id="PF01266"/>
    </source>
</evidence>
<dbReference type="InterPro" id="IPR052745">
    <property type="entry name" value="G3P_Oxidase/Oxidoreductase"/>
</dbReference>
<dbReference type="AlphaFoldDB" id="A0A229UT75"/>
<accession>A0A229UT75</accession>
<dbReference type="Pfam" id="PF01266">
    <property type="entry name" value="DAO"/>
    <property type="match status" value="1"/>
</dbReference>
<dbReference type="InterPro" id="IPR036188">
    <property type="entry name" value="FAD/NAD-bd_sf"/>
</dbReference>
<proteinExistence type="predicted"/>
<evidence type="ECO:0000313" key="3">
    <source>
        <dbReference type="Proteomes" id="UP000215509"/>
    </source>
</evidence>
<dbReference type="SUPFAM" id="SSF51905">
    <property type="entry name" value="FAD/NAD(P)-binding domain"/>
    <property type="match status" value="1"/>
</dbReference>
<keyword evidence="3" id="KW-1185">Reference proteome</keyword>
<name>A0A229UT75_9BACL</name>
<protein>
    <submittedName>
        <fullName evidence="2">Amino acid oxidase</fullName>
    </submittedName>
</protein>
<comment type="caution">
    <text evidence="2">The sequence shown here is derived from an EMBL/GenBank/DDBJ whole genome shotgun (WGS) entry which is preliminary data.</text>
</comment>
<dbReference type="Gene3D" id="3.50.50.60">
    <property type="entry name" value="FAD/NAD(P)-binding domain"/>
    <property type="match status" value="1"/>
</dbReference>
<dbReference type="InterPro" id="IPR006076">
    <property type="entry name" value="FAD-dep_OxRdtase"/>
</dbReference>
<dbReference type="Gene3D" id="3.30.9.10">
    <property type="entry name" value="D-Amino Acid Oxidase, subunit A, domain 2"/>
    <property type="match status" value="1"/>
</dbReference>
<sequence length="380" mass="44101">MGNIEQYDVVVVGGGFYGCNIALQMKQYFSRVLIIEKNSDLLSRASLINQARVHNGYHYPRNIITAYRSFINFPRFIQDFKCCIVDDFEKLYAIVRNTSKVNAYQFYNMFNQIGTPIEIADSRYQKLFNPNLLEEVFKVKEFAFDAVILKDILKDKLEAAGITVLYETEVQKVKQDQDKGILVSLSNDKELYGTYIYNCTYSNINKILKNSNLPLLPFKHEVTEMALIEMPDELKNVGITVMDGPFFSAMPYPSEKLHSFSHVRYTPHRSWNDLNDFIDGEEQLRKSKYKSNFIYMLKDTERYLPVIREAKYIKSIYEIKTVLLQNEADDGRPILFKKNYGLDNFSIIMGGKIDNIYDILELINETKQFSYYGSDSAASV</sequence>